<dbReference type="Gene3D" id="1.10.630.10">
    <property type="entry name" value="Cytochrome P450"/>
    <property type="match status" value="1"/>
</dbReference>
<dbReference type="PRINTS" id="PR00385">
    <property type="entry name" value="P450"/>
</dbReference>
<evidence type="ECO:0000256" key="5">
    <source>
        <dbReference type="ARBA" id="ARBA00022723"/>
    </source>
</evidence>
<keyword evidence="4 9" id="KW-0349">Heme</keyword>
<comment type="caution">
    <text evidence="10">The sequence shown here is derived from an EMBL/GenBank/DDBJ whole genome shotgun (WGS) entry which is preliminary data.</text>
</comment>
<dbReference type="EMBL" id="JARKIF010000037">
    <property type="protein sequence ID" value="KAJ7609928.1"/>
    <property type="molecule type" value="Genomic_DNA"/>
</dbReference>
<dbReference type="Pfam" id="PF00067">
    <property type="entry name" value="p450"/>
    <property type="match status" value="2"/>
</dbReference>
<dbReference type="PANTHER" id="PTHR24305">
    <property type="entry name" value="CYTOCHROME P450"/>
    <property type="match status" value="1"/>
</dbReference>
<name>A0AAD7B522_9AGAR</name>
<evidence type="ECO:0000256" key="9">
    <source>
        <dbReference type="PIRSR" id="PIRSR602401-1"/>
    </source>
</evidence>
<gene>
    <name evidence="10" type="ORF">FB45DRAFT_993523</name>
</gene>
<sequence>MSSFLTPYTLLLPLALVVLIVLSHVLLFVIDPYGIRKHPGPVIARYSHIWLAVISQRGHRSEVIHAMHKRYGPFLRISPTEVSIADPEALAIIYAHGSGALKSDFYGPFVNITRGVMNTRDRKQHTRKRKIVSHIFSQRNVLEFEPHIRTYVRQLMGQWDRLCDAALKGLAGEDGEGWFGRGGRLWLDALPWLNYLAFDIIGDLAFGAPFGMVAAAKDIAPVPADPSALSDVAFTNPDVIHIPGVAVLNGRGEYSMCMGVLPAWWRPLAVRIPWFSARLQNVRQLAGISIVAVAKRLEVQTDRVDLLSRLIAGRDDEGKPMGRSEITAEALTFLVAGSDTTSNSTCAVLYYLAANPKVQARLQAELDEHIGTGEEVIATSEQVKHLVYLDACINEALRLHSTSSLGLPRVVPEEGLTVCGHFFPAGCVLSVPSYTIHRDSDVWGTDPEVYRPERWFEQDKVGGMQRTFNPYSVGPRACVGRNLAALELSIIIASLMRSFDFVLESPGEPLETREGFLRKPVRCRVGIERRAV</sequence>
<dbReference type="GO" id="GO:0016705">
    <property type="term" value="F:oxidoreductase activity, acting on paired donors, with incorporation or reduction of molecular oxygen"/>
    <property type="evidence" value="ECO:0007669"/>
    <property type="project" value="InterPro"/>
</dbReference>
<feature type="binding site" description="axial binding residue" evidence="9">
    <location>
        <position position="478"/>
    </location>
    <ligand>
        <name>heme</name>
        <dbReference type="ChEBI" id="CHEBI:30413"/>
    </ligand>
    <ligandPart>
        <name>Fe</name>
        <dbReference type="ChEBI" id="CHEBI:18248"/>
    </ligandPart>
</feature>
<accession>A0AAD7B522</accession>
<comment type="cofactor">
    <cofactor evidence="1 9">
        <name>heme</name>
        <dbReference type="ChEBI" id="CHEBI:30413"/>
    </cofactor>
</comment>
<dbReference type="CDD" id="cd11061">
    <property type="entry name" value="CYP67-like"/>
    <property type="match status" value="1"/>
</dbReference>
<evidence type="ECO:0000256" key="1">
    <source>
        <dbReference type="ARBA" id="ARBA00001971"/>
    </source>
</evidence>
<comment type="similarity">
    <text evidence="3">Belongs to the cytochrome P450 family.</text>
</comment>
<dbReference type="PRINTS" id="PR00463">
    <property type="entry name" value="EP450I"/>
</dbReference>
<comment type="pathway">
    <text evidence="2">Secondary metabolite biosynthesis.</text>
</comment>
<reference evidence="10" key="1">
    <citation type="submission" date="2023-03" db="EMBL/GenBank/DDBJ databases">
        <title>Massive genome expansion in bonnet fungi (Mycena s.s.) driven by repeated elements and novel gene families across ecological guilds.</title>
        <authorList>
            <consortium name="Lawrence Berkeley National Laboratory"/>
            <person name="Harder C.B."/>
            <person name="Miyauchi S."/>
            <person name="Viragh M."/>
            <person name="Kuo A."/>
            <person name="Thoen E."/>
            <person name="Andreopoulos B."/>
            <person name="Lu D."/>
            <person name="Skrede I."/>
            <person name="Drula E."/>
            <person name="Henrissat B."/>
            <person name="Morin E."/>
            <person name="Kohler A."/>
            <person name="Barry K."/>
            <person name="LaButti K."/>
            <person name="Morin E."/>
            <person name="Salamov A."/>
            <person name="Lipzen A."/>
            <person name="Mereny Z."/>
            <person name="Hegedus B."/>
            <person name="Baldrian P."/>
            <person name="Stursova M."/>
            <person name="Weitz H."/>
            <person name="Taylor A."/>
            <person name="Grigoriev I.V."/>
            <person name="Nagy L.G."/>
            <person name="Martin F."/>
            <person name="Kauserud H."/>
        </authorList>
    </citation>
    <scope>NUCLEOTIDE SEQUENCE</scope>
    <source>
        <strain evidence="10">9284</strain>
    </source>
</reference>
<keyword evidence="8 10" id="KW-0503">Monooxygenase</keyword>
<evidence type="ECO:0000256" key="8">
    <source>
        <dbReference type="ARBA" id="ARBA00023033"/>
    </source>
</evidence>
<dbReference type="InterPro" id="IPR050121">
    <property type="entry name" value="Cytochrome_P450_monoxygenase"/>
</dbReference>
<keyword evidence="6" id="KW-0560">Oxidoreductase</keyword>
<dbReference type="Proteomes" id="UP001221142">
    <property type="component" value="Unassembled WGS sequence"/>
</dbReference>
<dbReference type="InterPro" id="IPR001128">
    <property type="entry name" value="Cyt_P450"/>
</dbReference>
<evidence type="ECO:0000256" key="4">
    <source>
        <dbReference type="ARBA" id="ARBA00022617"/>
    </source>
</evidence>
<dbReference type="GO" id="GO:0020037">
    <property type="term" value="F:heme binding"/>
    <property type="evidence" value="ECO:0007669"/>
    <property type="project" value="InterPro"/>
</dbReference>
<evidence type="ECO:0000256" key="2">
    <source>
        <dbReference type="ARBA" id="ARBA00005179"/>
    </source>
</evidence>
<proteinExistence type="inferred from homology"/>
<evidence type="ECO:0000313" key="11">
    <source>
        <dbReference type="Proteomes" id="UP001221142"/>
    </source>
</evidence>
<evidence type="ECO:0000256" key="6">
    <source>
        <dbReference type="ARBA" id="ARBA00023002"/>
    </source>
</evidence>
<dbReference type="PANTHER" id="PTHR24305:SF29">
    <property type="entry name" value="BENZOATE-PARA-HYDROXYLASE"/>
    <property type="match status" value="1"/>
</dbReference>
<dbReference type="GO" id="GO:0005506">
    <property type="term" value="F:iron ion binding"/>
    <property type="evidence" value="ECO:0007669"/>
    <property type="project" value="InterPro"/>
</dbReference>
<protein>
    <submittedName>
        <fullName evidence="10">Cytochrome P450 monooxygenase</fullName>
    </submittedName>
</protein>
<keyword evidence="7 9" id="KW-0408">Iron</keyword>
<dbReference type="GO" id="GO:0004497">
    <property type="term" value="F:monooxygenase activity"/>
    <property type="evidence" value="ECO:0007669"/>
    <property type="project" value="UniProtKB-KW"/>
</dbReference>
<dbReference type="SUPFAM" id="SSF48264">
    <property type="entry name" value="Cytochrome P450"/>
    <property type="match status" value="1"/>
</dbReference>
<keyword evidence="5 9" id="KW-0479">Metal-binding</keyword>
<evidence type="ECO:0000256" key="3">
    <source>
        <dbReference type="ARBA" id="ARBA00010617"/>
    </source>
</evidence>
<dbReference type="InterPro" id="IPR036396">
    <property type="entry name" value="Cyt_P450_sf"/>
</dbReference>
<keyword evidence="11" id="KW-1185">Reference proteome</keyword>
<organism evidence="10 11">
    <name type="scientific">Roridomyces roridus</name>
    <dbReference type="NCBI Taxonomy" id="1738132"/>
    <lineage>
        <taxon>Eukaryota</taxon>
        <taxon>Fungi</taxon>
        <taxon>Dikarya</taxon>
        <taxon>Basidiomycota</taxon>
        <taxon>Agaricomycotina</taxon>
        <taxon>Agaricomycetes</taxon>
        <taxon>Agaricomycetidae</taxon>
        <taxon>Agaricales</taxon>
        <taxon>Marasmiineae</taxon>
        <taxon>Mycenaceae</taxon>
        <taxon>Roridomyces</taxon>
    </lineage>
</organism>
<dbReference type="AlphaFoldDB" id="A0AAD7B522"/>
<evidence type="ECO:0000313" key="10">
    <source>
        <dbReference type="EMBL" id="KAJ7609928.1"/>
    </source>
</evidence>
<dbReference type="InterPro" id="IPR002401">
    <property type="entry name" value="Cyt_P450_E_grp-I"/>
</dbReference>
<evidence type="ECO:0000256" key="7">
    <source>
        <dbReference type="ARBA" id="ARBA00023004"/>
    </source>
</evidence>